<protein>
    <recommendedName>
        <fullName evidence="2">No apical meristem-associated C-terminal domain-containing protein</fullName>
    </recommendedName>
</protein>
<dbReference type="GeneID" id="20077228"/>
<sequence>MGCKQAKRKASEVSTTDLKLQDLVRTQNEKNKLFADFMLLQMLQKSTSPEDEAMLSKMKEDYLAKRSRSTRAYEDEEVV</sequence>
<gene>
    <name evidence="1" type="ORF">H310_00178</name>
</gene>
<dbReference type="EMBL" id="KI913952">
    <property type="protein sequence ID" value="ETW09663.1"/>
    <property type="molecule type" value="Genomic_DNA"/>
</dbReference>
<proteinExistence type="predicted"/>
<organism evidence="1">
    <name type="scientific">Aphanomyces invadans</name>
    <dbReference type="NCBI Taxonomy" id="157072"/>
    <lineage>
        <taxon>Eukaryota</taxon>
        <taxon>Sar</taxon>
        <taxon>Stramenopiles</taxon>
        <taxon>Oomycota</taxon>
        <taxon>Saprolegniomycetes</taxon>
        <taxon>Saprolegniales</taxon>
        <taxon>Verrucalvaceae</taxon>
        <taxon>Aphanomyces</taxon>
    </lineage>
</organism>
<accession>A0A024UVH1</accession>
<evidence type="ECO:0000313" key="1">
    <source>
        <dbReference type="EMBL" id="ETW09663.1"/>
    </source>
</evidence>
<dbReference type="RefSeq" id="XP_008861074.1">
    <property type="nucleotide sequence ID" value="XM_008862852.1"/>
</dbReference>
<reference evidence="1" key="1">
    <citation type="submission" date="2013-12" db="EMBL/GenBank/DDBJ databases">
        <title>The Genome Sequence of Aphanomyces invadans NJM9701.</title>
        <authorList>
            <consortium name="The Broad Institute Genomics Platform"/>
            <person name="Russ C."/>
            <person name="Tyler B."/>
            <person name="van West P."/>
            <person name="Dieguez-Uribeondo J."/>
            <person name="Young S.K."/>
            <person name="Zeng Q."/>
            <person name="Gargeya S."/>
            <person name="Fitzgerald M."/>
            <person name="Abouelleil A."/>
            <person name="Alvarado L."/>
            <person name="Chapman S.B."/>
            <person name="Gainer-Dewar J."/>
            <person name="Goldberg J."/>
            <person name="Griggs A."/>
            <person name="Gujja S."/>
            <person name="Hansen M."/>
            <person name="Howarth C."/>
            <person name="Imamovic A."/>
            <person name="Ireland A."/>
            <person name="Larimer J."/>
            <person name="McCowan C."/>
            <person name="Murphy C."/>
            <person name="Pearson M."/>
            <person name="Poon T.W."/>
            <person name="Priest M."/>
            <person name="Roberts A."/>
            <person name="Saif S."/>
            <person name="Shea T."/>
            <person name="Sykes S."/>
            <person name="Wortman J."/>
            <person name="Nusbaum C."/>
            <person name="Birren B."/>
        </authorList>
    </citation>
    <scope>NUCLEOTIDE SEQUENCE [LARGE SCALE GENOMIC DNA]</scope>
    <source>
        <strain evidence="1">NJM9701</strain>
    </source>
</reference>
<name>A0A024UVH1_9STRA</name>
<dbReference type="VEuPathDB" id="FungiDB:H310_00178"/>
<dbReference type="AlphaFoldDB" id="A0A024UVH1"/>
<evidence type="ECO:0008006" key="2">
    <source>
        <dbReference type="Google" id="ProtNLM"/>
    </source>
</evidence>